<proteinExistence type="predicted"/>
<sequence>MDDLADETISILKLLVKPTAETATTLTIHATIELTGSGFLEGDYTLDGDLQLTYSERNN</sequence>
<name>A0A482XZC1_9EURY</name>
<protein>
    <recommendedName>
        <fullName evidence="1">DUF8121 domain-containing protein</fullName>
    </recommendedName>
</protein>
<dbReference type="InterPro" id="IPR058434">
    <property type="entry name" value="DUF8121"/>
</dbReference>
<dbReference type="OrthoDB" id="239125at2157"/>
<dbReference type="AlphaFoldDB" id="A0A482XZC1"/>
<feature type="domain" description="DUF8121" evidence="1">
    <location>
        <begin position="1"/>
        <end position="55"/>
    </location>
</feature>
<organism evidence="2 3">
    <name type="scientific">Natrinema altunense</name>
    <dbReference type="NCBI Taxonomy" id="222984"/>
    <lineage>
        <taxon>Archaea</taxon>
        <taxon>Methanobacteriati</taxon>
        <taxon>Methanobacteriota</taxon>
        <taxon>Stenosarchaea group</taxon>
        <taxon>Halobacteria</taxon>
        <taxon>Halobacteriales</taxon>
        <taxon>Natrialbaceae</taxon>
        <taxon>Natrinema</taxon>
    </lineage>
</organism>
<reference evidence="2 3" key="1">
    <citation type="submission" date="2019-02" db="EMBL/GenBank/DDBJ databases">
        <title>Genome analysis provides insights into bioremediation potentialities and Haloocin production by Natrinema altunense strain 4.1R isolated from Chott Douz in Tunisian desert.</title>
        <authorList>
            <person name="Najjari A."/>
            <person name="Youssef N."/>
            <person name="Ben Dhia O."/>
            <person name="Ferjani R."/>
            <person name="El Hidri D."/>
            <person name="Ouzari H.I."/>
            <person name="Cherif A."/>
        </authorList>
    </citation>
    <scope>NUCLEOTIDE SEQUENCE [LARGE SCALE GENOMIC DNA]</scope>
    <source>
        <strain evidence="2 3">4.1R</strain>
    </source>
</reference>
<evidence type="ECO:0000313" key="3">
    <source>
        <dbReference type="Proteomes" id="UP000292704"/>
    </source>
</evidence>
<gene>
    <name evidence="2" type="ORF">ELS17_15335</name>
</gene>
<evidence type="ECO:0000259" key="1">
    <source>
        <dbReference type="Pfam" id="PF26441"/>
    </source>
</evidence>
<dbReference type="STRING" id="222984.GCA_000731985_00231"/>
<dbReference type="Pfam" id="PF26441">
    <property type="entry name" value="DUF8121"/>
    <property type="match status" value="1"/>
</dbReference>
<accession>A0A482XZC1</accession>
<evidence type="ECO:0000313" key="2">
    <source>
        <dbReference type="EMBL" id="RZH67255.1"/>
    </source>
</evidence>
<dbReference type="EMBL" id="SHMR01000007">
    <property type="protein sequence ID" value="RZH67255.1"/>
    <property type="molecule type" value="Genomic_DNA"/>
</dbReference>
<comment type="caution">
    <text evidence="2">The sequence shown here is derived from an EMBL/GenBank/DDBJ whole genome shotgun (WGS) entry which is preliminary data.</text>
</comment>
<dbReference type="Proteomes" id="UP000292704">
    <property type="component" value="Unassembled WGS sequence"/>
</dbReference>